<dbReference type="EMBL" id="VSSQ01108519">
    <property type="protein sequence ID" value="MPN47200.1"/>
    <property type="molecule type" value="Genomic_DNA"/>
</dbReference>
<evidence type="ECO:0000313" key="1">
    <source>
        <dbReference type="EMBL" id="MPN47200.1"/>
    </source>
</evidence>
<dbReference type="AlphaFoldDB" id="A0A645I7U6"/>
<reference evidence="1" key="1">
    <citation type="submission" date="2019-08" db="EMBL/GenBank/DDBJ databases">
        <authorList>
            <person name="Kucharzyk K."/>
            <person name="Murdoch R.W."/>
            <person name="Higgins S."/>
            <person name="Loffler F."/>
        </authorList>
    </citation>
    <scope>NUCLEOTIDE SEQUENCE</scope>
</reference>
<organism evidence="1">
    <name type="scientific">bioreactor metagenome</name>
    <dbReference type="NCBI Taxonomy" id="1076179"/>
    <lineage>
        <taxon>unclassified sequences</taxon>
        <taxon>metagenomes</taxon>
        <taxon>ecological metagenomes</taxon>
    </lineage>
</organism>
<name>A0A645I7U6_9ZZZZ</name>
<sequence>MDIREDLEFAGAADVVAIARGAVADDLLAVDLAHLARLERLDHAVLLRHLTDPFVALDAH</sequence>
<accession>A0A645I7U6</accession>
<protein>
    <submittedName>
        <fullName evidence="1">Uncharacterized protein</fullName>
    </submittedName>
</protein>
<gene>
    <name evidence="1" type="ORF">SDC9_194801</name>
</gene>
<comment type="caution">
    <text evidence="1">The sequence shown here is derived from an EMBL/GenBank/DDBJ whole genome shotgun (WGS) entry which is preliminary data.</text>
</comment>
<proteinExistence type="predicted"/>